<sequence length="349" mass="37857">MGARLALAFALAVTAGPGAAAPKPPTRLFTDDAPIHIALKGALARIAATPAPARTAYPATLSLISPTAEQHAVQLSPRGLARRTKTVCTFPPLRVEFTAKPADTSLFERQHRLKLTTYCRVTAGHQQHVLLEYAAYRLYNILSPISLRARLATVDYVDQDGRGTITRTGFFAEDPGDAAKRNGLFEVKIIARVAPSAIDATAEARAAMFEYMIGNLDWSMRGVHAGESCCHNFKLLGATANAQSGLIPVPYDFDYSGLVNAPYAVPPEGIPVPSVRVRRYRGYCIHNAQALAVAAEFRTKRGELMAVLSTTPGLDEDRRRKASAYLDDFFSDIATDADVTKRLLKTCIN</sequence>
<accession>A0ABS9VR75</accession>
<evidence type="ECO:0000313" key="3">
    <source>
        <dbReference type="Proteomes" id="UP001203058"/>
    </source>
</evidence>
<keyword evidence="1" id="KW-0732">Signal</keyword>
<organism evidence="2 3">
    <name type="scientific">Sphingomonas telluris</name>
    <dbReference type="NCBI Taxonomy" id="2907998"/>
    <lineage>
        <taxon>Bacteria</taxon>
        <taxon>Pseudomonadati</taxon>
        <taxon>Pseudomonadota</taxon>
        <taxon>Alphaproteobacteria</taxon>
        <taxon>Sphingomonadales</taxon>
        <taxon>Sphingomonadaceae</taxon>
        <taxon>Sphingomonas</taxon>
    </lineage>
</organism>
<dbReference type="RefSeq" id="WP_241447910.1">
    <property type="nucleotide sequence ID" value="NZ_JAKZHW010000002.1"/>
</dbReference>
<feature type="chain" id="PRO_5045641055" description="DUF3857 domain-containing protein" evidence="1">
    <location>
        <begin position="21"/>
        <end position="349"/>
    </location>
</feature>
<evidence type="ECO:0000313" key="2">
    <source>
        <dbReference type="EMBL" id="MCH8617034.1"/>
    </source>
</evidence>
<evidence type="ECO:0000256" key="1">
    <source>
        <dbReference type="SAM" id="SignalP"/>
    </source>
</evidence>
<protein>
    <recommendedName>
        <fullName evidence="4">DUF3857 domain-containing protein</fullName>
    </recommendedName>
</protein>
<name>A0ABS9VR75_9SPHN</name>
<reference evidence="2 3" key="1">
    <citation type="submission" date="2022-03" db="EMBL/GenBank/DDBJ databases">
        <authorList>
            <person name="Jo J.-H."/>
            <person name="Im W.-T."/>
        </authorList>
    </citation>
    <scope>NUCLEOTIDE SEQUENCE [LARGE SCALE GENOMIC DNA]</scope>
    <source>
        <strain evidence="2 3">SM33</strain>
    </source>
</reference>
<gene>
    <name evidence="2" type="ORF">LZ016_13110</name>
</gene>
<dbReference type="EMBL" id="JAKZHW010000002">
    <property type="protein sequence ID" value="MCH8617034.1"/>
    <property type="molecule type" value="Genomic_DNA"/>
</dbReference>
<evidence type="ECO:0008006" key="4">
    <source>
        <dbReference type="Google" id="ProtNLM"/>
    </source>
</evidence>
<comment type="caution">
    <text evidence="2">The sequence shown here is derived from an EMBL/GenBank/DDBJ whole genome shotgun (WGS) entry which is preliminary data.</text>
</comment>
<proteinExistence type="predicted"/>
<dbReference type="Proteomes" id="UP001203058">
    <property type="component" value="Unassembled WGS sequence"/>
</dbReference>
<feature type="signal peptide" evidence="1">
    <location>
        <begin position="1"/>
        <end position="20"/>
    </location>
</feature>
<keyword evidence="3" id="KW-1185">Reference proteome</keyword>